<keyword evidence="1" id="KW-0732">Signal</keyword>
<name>A0A9E6UK41_9HYPH</name>
<evidence type="ECO:0000313" key="3">
    <source>
        <dbReference type="EMBL" id="QZN98801.1"/>
    </source>
</evidence>
<dbReference type="SUPFAM" id="SSF52129">
    <property type="entry name" value="Caspase-like"/>
    <property type="match status" value="1"/>
</dbReference>
<sequence>MAKGGIIRSAGPVALALLAVATAGTPARAASDIALCADERVKQEMLPLKELAAAEAACGRALGAAADPADRQKAAFFRGLMRFLQVVQKGAELKPKRDGAFAGYAPPTLEQVSPALKDVESALAIEGPLKDEALALRITINQTIGRPAEAQADIEQATRSDAQGATPFVQRALERERAGDLRAALVDLDHALGIEPTAPTALLARGQLLRRLGRLGPARADLEAAAAAGRPYRLVALMAKSGAELRAGDLRAAYESLLGAARATDGLPKSEAASIGADLLIRAGDFALDKLKEPEAARKHYREAQKLVPRNWNAAIGLARYEESRGKRAEAIAICRRILAETRATPNLPERLLASLLLKRLTTPLQKSGSGPFKSSFETAGVADGAGSPDGLKRVAFIIGESDYAELASLPNARRDAAVMASALAEMGFDRVEIAENLDSAALRGVPAAIEEGVGDADVVLVFYAGHGVETGGANYLIPVNAVPETDADLRTRALALADLTAAAGKARRGSLVIVDACRDDPFVEARAVAQSRGIGGSAVADPAPERIRAGLAATPVTPANGVVLHSTQPGQVALDGDGLESPFVRALLETLGTPGQPFEAVVTGAAARVSERTEGRQLPASYGVSPAVALLPPAAK</sequence>
<evidence type="ECO:0000313" key="4">
    <source>
        <dbReference type="Proteomes" id="UP000825701"/>
    </source>
</evidence>
<dbReference type="EMBL" id="CP081869">
    <property type="protein sequence ID" value="QZN98801.1"/>
    <property type="molecule type" value="Genomic_DNA"/>
</dbReference>
<reference evidence="3" key="1">
    <citation type="submission" date="2021-08" db="EMBL/GenBank/DDBJ databases">
        <authorList>
            <person name="Zhang H."/>
            <person name="Xu M."/>
            <person name="Yu Z."/>
            <person name="Yang L."/>
            <person name="Cai Y."/>
        </authorList>
    </citation>
    <scope>NUCLEOTIDE SEQUENCE</scope>
    <source>
        <strain evidence="3">CHL1</strain>
    </source>
</reference>
<dbReference type="PANTHER" id="PTHR22576">
    <property type="entry name" value="MUCOSA ASSOCIATED LYMPHOID TISSUE LYMPHOMA TRANSLOCATION PROTEIN 1/PARACASPASE"/>
    <property type="match status" value="1"/>
</dbReference>
<keyword evidence="4" id="KW-1185">Reference proteome</keyword>
<dbReference type="InterPro" id="IPR019734">
    <property type="entry name" value="TPR_rpt"/>
</dbReference>
<evidence type="ECO:0000259" key="2">
    <source>
        <dbReference type="PROSITE" id="PS50208"/>
    </source>
</evidence>
<dbReference type="SMART" id="SM00028">
    <property type="entry name" value="TPR"/>
    <property type="match status" value="4"/>
</dbReference>
<dbReference type="Pfam" id="PF00656">
    <property type="entry name" value="Peptidase_C14"/>
    <property type="match status" value="1"/>
</dbReference>
<dbReference type="RefSeq" id="WP_261401779.1">
    <property type="nucleotide sequence ID" value="NZ_CP081869.1"/>
</dbReference>
<dbReference type="InterPro" id="IPR011600">
    <property type="entry name" value="Pept_C14_caspase"/>
</dbReference>
<dbReference type="GO" id="GO:0006508">
    <property type="term" value="P:proteolysis"/>
    <property type="evidence" value="ECO:0007669"/>
    <property type="project" value="InterPro"/>
</dbReference>
<feature type="domain" description="Caspase family p20" evidence="2">
    <location>
        <begin position="392"/>
        <end position="522"/>
    </location>
</feature>
<proteinExistence type="predicted"/>
<dbReference type="AlphaFoldDB" id="A0A9E6UK41"/>
<dbReference type="InterPro" id="IPR011990">
    <property type="entry name" value="TPR-like_helical_dom_sf"/>
</dbReference>
<dbReference type="PROSITE" id="PS50208">
    <property type="entry name" value="CASPASE_P20"/>
    <property type="match status" value="1"/>
</dbReference>
<evidence type="ECO:0000256" key="1">
    <source>
        <dbReference type="SAM" id="SignalP"/>
    </source>
</evidence>
<dbReference type="Gene3D" id="1.25.40.10">
    <property type="entry name" value="Tetratricopeptide repeat domain"/>
    <property type="match status" value="1"/>
</dbReference>
<dbReference type="GO" id="GO:0004197">
    <property type="term" value="F:cysteine-type endopeptidase activity"/>
    <property type="evidence" value="ECO:0007669"/>
    <property type="project" value="InterPro"/>
</dbReference>
<dbReference type="PANTHER" id="PTHR22576:SF37">
    <property type="entry name" value="MUCOSA-ASSOCIATED LYMPHOID TISSUE LYMPHOMA TRANSLOCATION PROTEIN 1"/>
    <property type="match status" value="1"/>
</dbReference>
<dbReference type="SUPFAM" id="SSF48452">
    <property type="entry name" value="TPR-like"/>
    <property type="match status" value="1"/>
</dbReference>
<feature type="chain" id="PRO_5039580263" evidence="1">
    <location>
        <begin position="30"/>
        <end position="637"/>
    </location>
</feature>
<dbReference type="Gene3D" id="3.40.50.1460">
    <property type="match status" value="1"/>
</dbReference>
<dbReference type="InterPro" id="IPR001309">
    <property type="entry name" value="Pept_C14_p20"/>
</dbReference>
<dbReference type="Proteomes" id="UP000825701">
    <property type="component" value="Chromosome"/>
</dbReference>
<dbReference type="InterPro" id="IPR029030">
    <property type="entry name" value="Caspase-like_dom_sf"/>
</dbReference>
<organism evidence="3 4">
    <name type="scientific">Chenggangzhangella methanolivorans</name>
    <dbReference type="NCBI Taxonomy" id="1437009"/>
    <lineage>
        <taxon>Bacteria</taxon>
        <taxon>Pseudomonadati</taxon>
        <taxon>Pseudomonadota</taxon>
        <taxon>Alphaproteobacteria</taxon>
        <taxon>Hyphomicrobiales</taxon>
        <taxon>Methylopilaceae</taxon>
        <taxon>Chenggangzhangella</taxon>
    </lineage>
</organism>
<dbReference type="KEGG" id="cmet:K6K41_17875"/>
<feature type="signal peptide" evidence="1">
    <location>
        <begin position="1"/>
        <end position="29"/>
    </location>
</feature>
<protein>
    <submittedName>
        <fullName evidence="3">Caspase family protein</fullName>
    </submittedName>
</protein>
<accession>A0A9E6UK41</accession>
<gene>
    <name evidence="3" type="ORF">K6K41_17875</name>
</gene>
<dbReference type="InterPro" id="IPR052039">
    <property type="entry name" value="Caspase-related_regulators"/>
</dbReference>